<name>A0A915KGA0_ROMCU</name>
<evidence type="ECO:0000313" key="2">
    <source>
        <dbReference type="WBParaSite" id="nRc.2.0.1.t36989-RA"/>
    </source>
</evidence>
<protein>
    <submittedName>
        <fullName evidence="2">Uncharacterized protein</fullName>
    </submittedName>
</protein>
<organism evidence="1 2">
    <name type="scientific">Romanomermis culicivorax</name>
    <name type="common">Nematode worm</name>
    <dbReference type="NCBI Taxonomy" id="13658"/>
    <lineage>
        <taxon>Eukaryota</taxon>
        <taxon>Metazoa</taxon>
        <taxon>Ecdysozoa</taxon>
        <taxon>Nematoda</taxon>
        <taxon>Enoplea</taxon>
        <taxon>Dorylaimia</taxon>
        <taxon>Mermithida</taxon>
        <taxon>Mermithoidea</taxon>
        <taxon>Mermithidae</taxon>
        <taxon>Romanomermis</taxon>
    </lineage>
</organism>
<keyword evidence="1" id="KW-1185">Reference proteome</keyword>
<evidence type="ECO:0000313" key="1">
    <source>
        <dbReference type="Proteomes" id="UP000887565"/>
    </source>
</evidence>
<reference evidence="2" key="1">
    <citation type="submission" date="2022-11" db="UniProtKB">
        <authorList>
            <consortium name="WormBaseParasite"/>
        </authorList>
    </citation>
    <scope>IDENTIFICATION</scope>
</reference>
<proteinExistence type="predicted"/>
<accession>A0A915KGA0</accession>
<dbReference type="Proteomes" id="UP000887565">
    <property type="component" value="Unplaced"/>
</dbReference>
<sequence>MAEKGIVTMRNLLLTIYTKQHLFKAGQCSSIWEMNLRAHSFPLLATTTSCKLLKLKFFTAPRFLALAFIVSAA</sequence>
<dbReference type="AlphaFoldDB" id="A0A915KGA0"/>
<dbReference type="WBParaSite" id="nRc.2.0.1.t36989-RA">
    <property type="protein sequence ID" value="nRc.2.0.1.t36989-RA"/>
    <property type="gene ID" value="nRc.2.0.1.g36989"/>
</dbReference>